<dbReference type="InterPro" id="IPR025105">
    <property type="entry name" value="DUF4010"/>
</dbReference>
<protein>
    <submittedName>
        <fullName evidence="3">DUF4010 domain-containing protein</fullName>
    </submittedName>
</protein>
<evidence type="ECO:0000256" key="1">
    <source>
        <dbReference type="SAM" id="Phobius"/>
    </source>
</evidence>
<dbReference type="Pfam" id="PF13194">
    <property type="entry name" value="DUF4010"/>
    <property type="match status" value="1"/>
</dbReference>
<name>A0A3M8QXB1_9PROT</name>
<dbReference type="AlphaFoldDB" id="A0A3M8QXB1"/>
<evidence type="ECO:0000259" key="2">
    <source>
        <dbReference type="Pfam" id="PF13194"/>
    </source>
</evidence>
<reference evidence="3" key="1">
    <citation type="submission" date="2018-10" db="EMBL/GenBank/DDBJ databases">
        <title>Acidithiobacillus sulfuriphilus sp. nov.: an extremely acidophilic sulfur-oxidizing chemolithotroph isolated from a neutral pH environment.</title>
        <authorList>
            <person name="Falagan C."/>
            <person name="Moya-Beltran A."/>
            <person name="Quatrini R."/>
            <person name="Johnson D.B."/>
        </authorList>
    </citation>
    <scope>NUCLEOTIDE SEQUENCE [LARGE SCALE GENOMIC DNA]</scope>
    <source>
        <strain evidence="3">CJ-2</strain>
    </source>
</reference>
<keyword evidence="1" id="KW-1133">Transmembrane helix</keyword>
<accession>A0A3M8QXB1</accession>
<dbReference type="EMBL" id="RIZI01000172">
    <property type="protein sequence ID" value="RNF60919.1"/>
    <property type="molecule type" value="Genomic_DNA"/>
</dbReference>
<feature type="transmembrane region" description="Helical" evidence="1">
    <location>
        <begin position="177"/>
        <end position="197"/>
    </location>
</feature>
<feature type="transmembrane region" description="Helical" evidence="1">
    <location>
        <begin position="340"/>
        <end position="358"/>
    </location>
</feature>
<dbReference type="PANTHER" id="PTHR39084">
    <property type="entry name" value="MEMBRANE PROTEIN-RELATED"/>
    <property type="match status" value="1"/>
</dbReference>
<feature type="transmembrane region" description="Helical" evidence="1">
    <location>
        <begin position="6"/>
        <end position="27"/>
    </location>
</feature>
<keyword evidence="1" id="KW-0472">Membrane</keyword>
<dbReference type="RefSeq" id="WP_123104201.1">
    <property type="nucleotide sequence ID" value="NZ_CP127527.1"/>
</dbReference>
<feature type="transmembrane region" description="Helical" evidence="1">
    <location>
        <begin position="312"/>
        <end position="333"/>
    </location>
</feature>
<feature type="transmembrane region" description="Helical" evidence="1">
    <location>
        <begin position="399"/>
        <end position="420"/>
    </location>
</feature>
<proteinExistence type="predicted"/>
<feature type="transmembrane region" description="Helical" evidence="1">
    <location>
        <begin position="209"/>
        <end position="229"/>
    </location>
</feature>
<gene>
    <name evidence="3" type="ORF">EC580_08825</name>
</gene>
<sequence>MTDMLLFTPFKLLFLLGLALFYGLAFEEYYTRDARGTPGGVRTFPMLALSGAALYALDPATALPFAVGLIALGAWLYAYYRALWHAVGESGRAHGLMVPVANVMAYLLGPLALTAPPWVTVTYAVAAVLLFGARDRLHQVAAKLPVAEVLTLGKFLLLAGVILPLLPKHPVTDLTPITPYEVWLALVAVSSLAYLSYLVQRYLPMRGGLAVAGALGGVYSSTATTVALARRGRISPQDAHAARLGIVLATVVTYPRLDIIIALFNPSLAWRLLPWLLVLGGAGAAYGAWLYLRMRRDLGVHDGSGASNPLELGTAMLFAALFVTVSLLAHWVGSVYGSQGILGMAVAVGVTDINPFILSLAQGGVHLPQGVLMAAVLLAIASNNIMNGVYGLVLGGRQILGATAGLFLLAGLGFVTAFSLQGWS</sequence>
<dbReference type="PANTHER" id="PTHR39084:SF1">
    <property type="entry name" value="DUF4010 DOMAIN-CONTAINING PROTEIN"/>
    <property type="match status" value="1"/>
</dbReference>
<feature type="transmembrane region" description="Helical" evidence="1">
    <location>
        <begin position="370"/>
        <end position="392"/>
    </location>
</feature>
<comment type="caution">
    <text evidence="3">The sequence shown here is derived from an EMBL/GenBank/DDBJ whole genome shotgun (WGS) entry which is preliminary data.</text>
</comment>
<dbReference type="OrthoDB" id="9813718at2"/>
<feature type="transmembrane region" description="Helical" evidence="1">
    <location>
        <begin position="272"/>
        <end position="292"/>
    </location>
</feature>
<keyword evidence="1" id="KW-0812">Transmembrane</keyword>
<feature type="transmembrane region" description="Helical" evidence="1">
    <location>
        <begin position="63"/>
        <end position="80"/>
    </location>
</feature>
<organism evidence="3">
    <name type="scientific">Acidithiobacillus sulfuriphilus</name>
    <dbReference type="NCBI Taxonomy" id="1867749"/>
    <lineage>
        <taxon>Bacteria</taxon>
        <taxon>Pseudomonadati</taxon>
        <taxon>Pseudomonadota</taxon>
        <taxon>Acidithiobacillia</taxon>
        <taxon>Acidithiobacillales</taxon>
        <taxon>Acidithiobacillaceae</taxon>
        <taxon>Acidithiobacillus</taxon>
    </lineage>
</organism>
<feature type="transmembrane region" description="Helical" evidence="1">
    <location>
        <begin position="241"/>
        <end position="265"/>
    </location>
</feature>
<feature type="domain" description="DUF4010" evidence="2">
    <location>
        <begin position="187"/>
        <end position="395"/>
    </location>
</feature>
<feature type="transmembrane region" description="Helical" evidence="1">
    <location>
        <begin position="145"/>
        <end position="165"/>
    </location>
</feature>
<feature type="transmembrane region" description="Helical" evidence="1">
    <location>
        <begin position="115"/>
        <end position="133"/>
    </location>
</feature>
<evidence type="ECO:0000313" key="3">
    <source>
        <dbReference type="EMBL" id="RNF60919.1"/>
    </source>
</evidence>